<evidence type="ECO:0000256" key="2">
    <source>
        <dbReference type="SAM" id="Phobius"/>
    </source>
</evidence>
<reference evidence="4 5" key="1">
    <citation type="submission" date="2025-04" db="UniProtKB">
        <authorList>
            <consortium name="RefSeq"/>
        </authorList>
    </citation>
    <scope>IDENTIFICATION</scope>
    <source>
        <tissue evidence="4 5">Whole sample</tissue>
    </source>
</reference>
<feature type="compositionally biased region" description="Basic residues" evidence="1">
    <location>
        <begin position="1"/>
        <end position="10"/>
    </location>
</feature>
<dbReference type="KEGG" id="cvn:111133808"/>
<gene>
    <name evidence="4 5" type="primary">LOC111133808</name>
</gene>
<dbReference type="OrthoDB" id="6268706at2759"/>
<keyword evidence="2" id="KW-0472">Membrane</keyword>
<feature type="transmembrane region" description="Helical" evidence="2">
    <location>
        <begin position="155"/>
        <end position="178"/>
    </location>
</feature>
<evidence type="ECO:0000313" key="4">
    <source>
        <dbReference type="RefSeq" id="XP_022338193.1"/>
    </source>
</evidence>
<feature type="transmembrane region" description="Helical" evidence="2">
    <location>
        <begin position="120"/>
        <end position="143"/>
    </location>
</feature>
<protein>
    <submittedName>
        <fullName evidence="4 5">Uncharacterized protein LOC111133808</fullName>
    </submittedName>
</protein>
<sequence>MSATKNRRSPKVGDSSLEMTKVHKNSEKQQNMENGKSVKDSKEGKETSKEQHNIVDSVEEVMEDIHCCIRIKNRMCFKVCVFLVVLTLDGADLISDWLLFRDVFVTTEGLVYGPPEDALTYALLAFSILGTFTFIFEVVNLWWEIFRENPWIDSDFASCITVWIEDVPQIIINVLIVLCREEAISYFQLVKASVLIVGVVIRIIVSLVRYCSRKNLEEANKKTPESRRHVAYRVFIMFGLMCILAGSVAVFMLTQFERHPDGNIQFNLPKTAFEGKFHEEKYFDNVSIFLNHPVFELNTGNSQVEFIRLISIYDIRNKADKTFKISYDASKTKFIIWESNAATLQPTECFTMNRGTKVLSIAPSCSRSFIGSINTEFTFNFHFIKPSIPKLIFGDITYNVKVNESGNCHDPVTDIVTKPSKRKGTGTSRTPVIHYYRAHVSSASHVLVNRLYTYPADLTDITEVWKTGFASCESSGSLAPHRDTSLQTNCA</sequence>
<feature type="transmembrane region" description="Helical" evidence="2">
    <location>
        <begin position="230"/>
        <end position="253"/>
    </location>
</feature>
<keyword evidence="2" id="KW-1133">Transmembrane helix</keyword>
<accession>A0A8B8EEU9</accession>
<dbReference type="RefSeq" id="XP_022338193.1">
    <property type="nucleotide sequence ID" value="XM_022482485.1"/>
</dbReference>
<evidence type="ECO:0000313" key="5">
    <source>
        <dbReference type="RefSeq" id="XP_022338194.1"/>
    </source>
</evidence>
<feature type="transmembrane region" description="Helical" evidence="2">
    <location>
        <begin position="190"/>
        <end position="210"/>
    </location>
</feature>
<feature type="region of interest" description="Disordered" evidence="1">
    <location>
        <begin position="1"/>
        <end position="51"/>
    </location>
</feature>
<feature type="transmembrane region" description="Helical" evidence="2">
    <location>
        <begin position="79"/>
        <end position="100"/>
    </location>
</feature>
<evidence type="ECO:0000313" key="3">
    <source>
        <dbReference type="Proteomes" id="UP000694844"/>
    </source>
</evidence>
<dbReference type="GeneID" id="111133808"/>
<name>A0A8B8EEU9_CRAVI</name>
<dbReference type="Proteomes" id="UP000694844">
    <property type="component" value="Chromosome 5"/>
</dbReference>
<feature type="compositionally biased region" description="Basic and acidic residues" evidence="1">
    <location>
        <begin position="36"/>
        <end position="51"/>
    </location>
</feature>
<dbReference type="AlphaFoldDB" id="A0A8B8EEU9"/>
<organism evidence="3 5">
    <name type="scientific">Crassostrea virginica</name>
    <name type="common">Eastern oyster</name>
    <dbReference type="NCBI Taxonomy" id="6565"/>
    <lineage>
        <taxon>Eukaryota</taxon>
        <taxon>Metazoa</taxon>
        <taxon>Spiralia</taxon>
        <taxon>Lophotrochozoa</taxon>
        <taxon>Mollusca</taxon>
        <taxon>Bivalvia</taxon>
        <taxon>Autobranchia</taxon>
        <taxon>Pteriomorphia</taxon>
        <taxon>Ostreida</taxon>
        <taxon>Ostreoidea</taxon>
        <taxon>Ostreidae</taxon>
        <taxon>Crassostrea</taxon>
    </lineage>
</organism>
<evidence type="ECO:0000256" key="1">
    <source>
        <dbReference type="SAM" id="MobiDB-lite"/>
    </source>
</evidence>
<proteinExistence type="predicted"/>
<keyword evidence="3" id="KW-1185">Reference proteome</keyword>
<dbReference type="RefSeq" id="XP_022338194.1">
    <property type="nucleotide sequence ID" value="XM_022482486.1"/>
</dbReference>
<keyword evidence="2" id="KW-0812">Transmembrane</keyword>